<gene>
    <name evidence="1" type="ordered locus">Cyan7425_2327</name>
</gene>
<protein>
    <submittedName>
        <fullName evidence="1">Uncharacterized protein</fullName>
    </submittedName>
</protein>
<dbReference type="HOGENOM" id="CLU_3342798_0_0_3"/>
<accession>B8HWA6</accession>
<proteinExistence type="predicted"/>
<sequence length="37" mass="4244">MIDAVVRALPNRSEWLRRVIIEAAERELLNHAEATAE</sequence>
<reference evidence="1" key="1">
    <citation type="submission" date="2009-01" db="EMBL/GenBank/DDBJ databases">
        <title>Complete sequence of chromosome Cyanothece sp. PCC 7425.</title>
        <authorList>
            <consortium name="US DOE Joint Genome Institute"/>
            <person name="Lucas S."/>
            <person name="Copeland A."/>
            <person name="Lapidus A."/>
            <person name="Glavina del Rio T."/>
            <person name="Dalin E."/>
            <person name="Tice H."/>
            <person name="Bruce D."/>
            <person name="Goodwin L."/>
            <person name="Pitluck S."/>
            <person name="Sims D."/>
            <person name="Meineke L."/>
            <person name="Brettin T."/>
            <person name="Detter J.C."/>
            <person name="Han C."/>
            <person name="Larimer F."/>
            <person name="Land M."/>
            <person name="Hauser L."/>
            <person name="Kyrpides N."/>
            <person name="Ovchinnikova G."/>
            <person name="Liberton M."/>
            <person name="Stoeckel J."/>
            <person name="Banerjee A."/>
            <person name="Singh A."/>
            <person name="Page L."/>
            <person name="Sato H."/>
            <person name="Zhao L."/>
            <person name="Sherman L."/>
            <person name="Pakrasi H."/>
            <person name="Richardson P."/>
        </authorList>
    </citation>
    <scope>NUCLEOTIDE SEQUENCE</scope>
    <source>
        <strain evidence="1">PCC 7425</strain>
    </source>
</reference>
<dbReference type="STRING" id="395961.Cyan7425_2327"/>
<organism evidence="1">
    <name type="scientific">Cyanothece sp. (strain PCC 7425 / ATCC 29141)</name>
    <dbReference type="NCBI Taxonomy" id="395961"/>
    <lineage>
        <taxon>Bacteria</taxon>
        <taxon>Bacillati</taxon>
        <taxon>Cyanobacteriota</taxon>
        <taxon>Cyanophyceae</taxon>
        <taxon>Gomontiellales</taxon>
        <taxon>Cyanothecaceae</taxon>
        <taxon>Cyanothece</taxon>
    </lineage>
</organism>
<dbReference type="AlphaFoldDB" id="B8HWA6"/>
<dbReference type="EMBL" id="CP001344">
    <property type="protein sequence ID" value="ACL44685.1"/>
    <property type="molecule type" value="Genomic_DNA"/>
</dbReference>
<dbReference type="KEGG" id="cyn:Cyan7425_2327"/>
<name>B8HWA6_CYAP4</name>
<evidence type="ECO:0000313" key="1">
    <source>
        <dbReference type="EMBL" id="ACL44685.1"/>
    </source>
</evidence>